<dbReference type="InterPro" id="IPR013325">
    <property type="entry name" value="RNA_pol_sigma_r2"/>
</dbReference>
<gene>
    <name evidence="7" type="ORF">M136_0531</name>
</gene>
<dbReference type="SUPFAM" id="SSF88659">
    <property type="entry name" value="Sigma3 and sigma4 domains of RNA polymerase sigma factors"/>
    <property type="match status" value="1"/>
</dbReference>
<dbReference type="InterPro" id="IPR014284">
    <property type="entry name" value="RNA_pol_sigma-70_dom"/>
</dbReference>
<evidence type="ECO:0000256" key="3">
    <source>
        <dbReference type="ARBA" id="ARBA00023082"/>
    </source>
</evidence>
<feature type="domain" description="RNA polymerase sigma factor 70 region 4 type 2" evidence="6">
    <location>
        <begin position="123"/>
        <end position="174"/>
    </location>
</feature>
<dbReference type="GO" id="GO:0003677">
    <property type="term" value="F:DNA binding"/>
    <property type="evidence" value="ECO:0007669"/>
    <property type="project" value="InterPro"/>
</dbReference>
<dbReference type="PRINTS" id="PR00038">
    <property type="entry name" value="HTHLUXR"/>
</dbReference>
<dbReference type="GO" id="GO:0016987">
    <property type="term" value="F:sigma factor activity"/>
    <property type="evidence" value="ECO:0007669"/>
    <property type="project" value="UniProtKB-KW"/>
</dbReference>
<dbReference type="InterPro" id="IPR014327">
    <property type="entry name" value="RNA_pol_sigma70_bacteroid"/>
</dbReference>
<dbReference type="InterPro" id="IPR000792">
    <property type="entry name" value="Tscrpt_reg_LuxR_C"/>
</dbReference>
<organism evidence="7 8">
    <name type="scientific">Bacteroides fragilis str. S36L11</name>
    <dbReference type="NCBI Taxonomy" id="1339327"/>
    <lineage>
        <taxon>Bacteria</taxon>
        <taxon>Pseudomonadati</taxon>
        <taxon>Bacteroidota</taxon>
        <taxon>Bacteroidia</taxon>
        <taxon>Bacteroidales</taxon>
        <taxon>Bacteroidaceae</taxon>
        <taxon>Bacteroides</taxon>
    </lineage>
</organism>
<dbReference type="InterPro" id="IPR013249">
    <property type="entry name" value="RNA_pol_sigma70_r4_t2"/>
</dbReference>
<evidence type="ECO:0000256" key="1">
    <source>
        <dbReference type="ARBA" id="ARBA00010641"/>
    </source>
</evidence>
<evidence type="ECO:0000259" key="6">
    <source>
        <dbReference type="Pfam" id="PF08281"/>
    </source>
</evidence>
<dbReference type="Proteomes" id="UP000022082">
    <property type="component" value="Unassembled WGS sequence"/>
</dbReference>
<keyword evidence="4" id="KW-0804">Transcription</keyword>
<dbReference type="InterPro" id="IPR013324">
    <property type="entry name" value="RNA_pol_sigma_r3/r4-like"/>
</dbReference>
<proteinExistence type="inferred from homology"/>
<keyword evidence="2" id="KW-0805">Transcription regulation</keyword>
<evidence type="ECO:0000256" key="4">
    <source>
        <dbReference type="ARBA" id="ARBA00023163"/>
    </source>
</evidence>
<evidence type="ECO:0000259" key="5">
    <source>
        <dbReference type="Pfam" id="PF04542"/>
    </source>
</evidence>
<dbReference type="PATRIC" id="fig|1339327.3.peg.1198"/>
<dbReference type="GeneID" id="60369113"/>
<comment type="similarity">
    <text evidence="1">Belongs to the sigma-70 factor family. ECF subfamily.</text>
</comment>
<evidence type="ECO:0000256" key="2">
    <source>
        <dbReference type="ARBA" id="ARBA00023015"/>
    </source>
</evidence>
<dbReference type="Gene3D" id="1.10.1740.10">
    <property type="match status" value="1"/>
</dbReference>
<dbReference type="CDD" id="cd00090">
    <property type="entry name" value="HTH_ARSR"/>
    <property type="match status" value="1"/>
</dbReference>
<dbReference type="EMBL" id="JGDJ01000139">
    <property type="protein sequence ID" value="EXZ30242.1"/>
    <property type="molecule type" value="Genomic_DNA"/>
</dbReference>
<keyword evidence="3" id="KW-0731">Sigma factor</keyword>
<dbReference type="NCBIfam" id="TIGR02937">
    <property type="entry name" value="sigma70-ECF"/>
    <property type="match status" value="1"/>
</dbReference>
<dbReference type="NCBIfam" id="TIGR02985">
    <property type="entry name" value="Sig70_bacteroi1"/>
    <property type="match status" value="1"/>
</dbReference>
<dbReference type="AlphaFoldDB" id="A0A015YE83"/>
<dbReference type="PANTHER" id="PTHR43133">
    <property type="entry name" value="RNA POLYMERASE ECF-TYPE SIGMA FACTO"/>
    <property type="match status" value="1"/>
</dbReference>
<dbReference type="Pfam" id="PF04542">
    <property type="entry name" value="Sigma70_r2"/>
    <property type="match status" value="1"/>
</dbReference>
<feature type="domain" description="RNA polymerase sigma-70 region 2" evidence="5">
    <location>
        <begin position="26"/>
        <end position="93"/>
    </location>
</feature>
<dbReference type="Gene3D" id="1.10.10.10">
    <property type="entry name" value="Winged helix-like DNA-binding domain superfamily/Winged helix DNA-binding domain"/>
    <property type="match status" value="1"/>
</dbReference>
<dbReference type="SUPFAM" id="SSF88946">
    <property type="entry name" value="Sigma2 domain of RNA polymerase sigma factors"/>
    <property type="match status" value="1"/>
</dbReference>
<sequence>MHSEIAEEKLLVSQFSQGSHIAFKALFMRYYPKVRSFIMGLVKSESEAEDLTQEVFLKLWTHREKFCEVEVFGTYLYVLTKNTTFNYLRSRQNRQDSQGTEWVEESTDTTPYEELVAKDLQLLIDMVVENMPPQRQMIFRLNREAGLTNAEIAEKLQISKKTVENHLNLALKELKNALLFFIFLYLC</sequence>
<dbReference type="InterPro" id="IPR039425">
    <property type="entry name" value="RNA_pol_sigma-70-like"/>
</dbReference>
<dbReference type="InterPro" id="IPR011991">
    <property type="entry name" value="ArsR-like_HTH"/>
</dbReference>
<comment type="caution">
    <text evidence="7">The sequence shown here is derived from an EMBL/GenBank/DDBJ whole genome shotgun (WGS) entry which is preliminary data.</text>
</comment>
<dbReference type="RefSeq" id="WP_005784499.1">
    <property type="nucleotide sequence ID" value="NZ_JGDJ01000139.1"/>
</dbReference>
<dbReference type="PANTHER" id="PTHR43133:SF46">
    <property type="entry name" value="RNA POLYMERASE SIGMA-70 FACTOR ECF SUBFAMILY"/>
    <property type="match status" value="1"/>
</dbReference>
<dbReference type="Pfam" id="PF08281">
    <property type="entry name" value="Sigma70_r4_2"/>
    <property type="match status" value="1"/>
</dbReference>
<dbReference type="InterPro" id="IPR036388">
    <property type="entry name" value="WH-like_DNA-bd_sf"/>
</dbReference>
<protein>
    <submittedName>
        <fullName evidence="7">RNA polymerase sigma-70 factor, expansion 1 family protein</fullName>
    </submittedName>
</protein>
<name>A0A015YE83_BACFG</name>
<evidence type="ECO:0000313" key="8">
    <source>
        <dbReference type="Proteomes" id="UP000022082"/>
    </source>
</evidence>
<reference evidence="7 8" key="1">
    <citation type="submission" date="2014-02" db="EMBL/GenBank/DDBJ databases">
        <authorList>
            <person name="Sears C."/>
            <person name="Carroll K."/>
            <person name="Sack B.R."/>
            <person name="Qadri F."/>
            <person name="Myers L.L."/>
            <person name="Chung G.-T."/>
            <person name="Escheverria P."/>
            <person name="Fraser C.M."/>
            <person name="Sadzewicz L."/>
            <person name="Shefchek K.A."/>
            <person name="Tallon L."/>
            <person name="Das S.P."/>
            <person name="Daugherty S."/>
            <person name="Mongodin E.F."/>
        </authorList>
    </citation>
    <scope>NUCLEOTIDE SEQUENCE [LARGE SCALE GENOMIC DNA]</scope>
    <source>
        <strain evidence="7 8">S36L11</strain>
    </source>
</reference>
<dbReference type="GO" id="GO:0006352">
    <property type="term" value="P:DNA-templated transcription initiation"/>
    <property type="evidence" value="ECO:0007669"/>
    <property type="project" value="InterPro"/>
</dbReference>
<dbReference type="InterPro" id="IPR007627">
    <property type="entry name" value="RNA_pol_sigma70_r2"/>
</dbReference>
<accession>A0A015YE83</accession>
<evidence type="ECO:0000313" key="7">
    <source>
        <dbReference type="EMBL" id="EXZ30242.1"/>
    </source>
</evidence>